<dbReference type="AlphaFoldDB" id="A0A217EHF7"/>
<name>A0A217EHF7_9GAMM</name>
<dbReference type="InterPro" id="IPR008727">
    <property type="entry name" value="PAAR_motif"/>
</dbReference>
<dbReference type="OrthoDB" id="6659501at2"/>
<evidence type="ECO:0000313" key="2">
    <source>
        <dbReference type="Proteomes" id="UP000243463"/>
    </source>
</evidence>
<protein>
    <submittedName>
        <fullName evidence="1">Zn-binding Pro-Ala-Ala-Arg (PAAR) domain-containing protein, incolved in TypeVI secretion</fullName>
    </submittedName>
</protein>
<dbReference type="RefSeq" id="WP_088823659.1">
    <property type="nucleotide sequence ID" value="NZ_FZLN01000002.1"/>
</dbReference>
<organism evidence="1 2">
    <name type="scientific">Acinetobacter apis</name>
    <dbReference type="NCBI Taxonomy" id="1229165"/>
    <lineage>
        <taxon>Bacteria</taxon>
        <taxon>Pseudomonadati</taxon>
        <taxon>Pseudomonadota</taxon>
        <taxon>Gammaproteobacteria</taxon>
        <taxon>Moraxellales</taxon>
        <taxon>Moraxellaceae</taxon>
        <taxon>Acinetobacter</taxon>
    </lineage>
</organism>
<dbReference type="EMBL" id="FZLN01000002">
    <property type="protein sequence ID" value="SNQ29620.1"/>
    <property type="molecule type" value="Genomic_DNA"/>
</dbReference>
<proteinExistence type="predicted"/>
<evidence type="ECO:0000313" key="1">
    <source>
        <dbReference type="EMBL" id="SNQ29620.1"/>
    </source>
</evidence>
<keyword evidence="2" id="KW-1185">Reference proteome</keyword>
<dbReference type="Pfam" id="PF05488">
    <property type="entry name" value="PAAR_motif"/>
    <property type="match status" value="1"/>
</dbReference>
<dbReference type="Gene3D" id="2.60.200.60">
    <property type="match status" value="1"/>
</dbReference>
<sequence length="87" mass="9208">MKGFAVDKAQTTHGGVVPATQSQYTTMGVPVLRAGDGHYCPKCKCWSTVQKMHNDVIVDGKSVAYENDALSCGAKLIKQQSHVVGAG</sequence>
<dbReference type="CDD" id="cd14744">
    <property type="entry name" value="PAAR_CT_2"/>
    <property type="match status" value="1"/>
</dbReference>
<accession>A0A217EHF7</accession>
<gene>
    <name evidence="1" type="ORF">SAMN05444584_1581</name>
</gene>
<dbReference type="Proteomes" id="UP000243463">
    <property type="component" value="Unassembled WGS sequence"/>
</dbReference>
<reference evidence="2" key="1">
    <citation type="submission" date="2017-06" db="EMBL/GenBank/DDBJ databases">
        <authorList>
            <person name="Varghese N."/>
            <person name="Submissions S."/>
        </authorList>
    </citation>
    <scope>NUCLEOTIDE SEQUENCE [LARGE SCALE GENOMIC DNA]</scope>
    <source>
        <strain evidence="2">ANC 5114</strain>
    </source>
</reference>